<evidence type="ECO:0008006" key="3">
    <source>
        <dbReference type="Google" id="ProtNLM"/>
    </source>
</evidence>
<name>A0A089HP42_PAEDU</name>
<evidence type="ECO:0000313" key="1">
    <source>
        <dbReference type="EMBL" id="AIQ13776.1"/>
    </source>
</evidence>
<proteinExistence type="predicted"/>
<organism evidence="1 2">
    <name type="scientific">Paenibacillus durus</name>
    <name type="common">Paenibacillus azotofixans</name>
    <dbReference type="NCBI Taxonomy" id="44251"/>
    <lineage>
        <taxon>Bacteria</taxon>
        <taxon>Bacillati</taxon>
        <taxon>Bacillota</taxon>
        <taxon>Bacilli</taxon>
        <taxon>Bacillales</taxon>
        <taxon>Paenibacillaceae</taxon>
        <taxon>Paenibacillus</taxon>
    </lineage>
</organism>
<keyword evidence="2" id="KW-1185">Reference proteome</keyword>
<dbReference type="Proteomes" id="UP000029409">
    <property type="component" value="Chromosome"/>
</dbReference>
<dbReference type="InterPro" id="IPR007253">
    <property type="entry name" value="Cell_wall-bd_2"/>
</dbReference>
<protein>
    <recommendedName>
        <fullName evidence="3">Cell wall-binding repeat-containing protein</fullName>
    </recommendedName>
</protein>
<dbReference type="KEGG" id="pdu:PDUR_19030"/>
<dbReference type="Pfam" id="PF04122">
    <property type="entry name" value="CW_binding_2"/>
    <property type="match status" value="1"/>
</dbReference>
<dbReference type="EMBL" id="CP009288">
    <property type="protein sequence ID" value="AIQ13776.1"/>
    <property type="molecule type" value="Genomic_DNA"/>
</dbReference>
<reference evidence="1 2" key="1">
    <citation type="submission" date="2014-08" db="EMBL/GenBank/DDBJ databases">
        <title>Comparative genomics of the Paenibacillus odorifer group.</title>
        <authorList>
            <person name="den Bakker H.C."/>
            <person name="Tsai Y.-C."/>
            <person name="Martin N."/>
            <person name="Korlach J."/>
            <person name="Wiedmann M."/>
        </authorList>
    </citation>
    <scope>NUCLEOTIDE SEQUENCE [LARGE SCALE GENOMIC DNA]</scope>
    <source>
        <strain evidence="1 2">DSM 1735</strain>
    </source>
</reference>
<dbReference type="AlphaFoldDB" id="A0A089HP42"/>
<gene>
    <name evidence="1" type="ORF">PDUR_19030</name>
</gene>
<evidence type="ECO:0000313" key="2">
    <source>
        <dbReference type="Proteomes" id="UP000029409"/>
    </source>
</evidence>
<accession>A0A089HP42</accession>
<dbReference type="eggNOG" id="COG2247">
    <property type="taxonomic scope" value="Bacteria"/>
</dbReference>
<sequence>MLIGPVSEIVEQQLKATGLTTLRIGNANPYETSAAVSKYRLTYPPMSEQGRKNVFLLSGEVFAEGMAAVGYAMHEGLPILLSKRMELPYEVERFFMEHPTLNVYIFGSESVISREVETQIRTNMKGNVVRIPGASPYEISVNFSRFFDPHTGVGWNRDQPGRGDAFSIVPTTDWQLGVISGLFSHLGKHAPLLLIDRNKIPQAVQNYLRYLNPAKKSTQPPYMHAYVYGNFDSIGYETQVQIEEEIILREH</sequence>